<dbReference type="PANTHER" id="PTHR28630">
    <property type="match status" value="1"/>
</dbReference>
<keyword evidence="6" id="KW-0560">Oxidoreductase</keyword>
<dbReference type="FunFam" id="3.40.30.10:FF:000243">
    <property type="entry name" value="Prostamide/prostaglandin F synthase"/>
    <property type="match status" value="1"/>
</dbReference>
<dbReference type="InterPro" id="IPR032801">
    <property type="entry name" value="PXL2A/B/C"/>
</dbReference>
<protein>
    <recommendedName>
        <fullName evidence="11">Prostamide/prostaglandin F synthase</fullName>
        <ecNumber evidence="10">1.11.1.20</ecNumber>
    </recommendedName>
    <alternativeName>
        <fullName evidence="12">Peroxiredoxin-like 2B</fullName>
    </alternativeName>
</protein>
<evidence type="ECO:0000313" key="15">
    <source>
        <dbReference type="EMBL" id="KAG0576330.1"/>
    </source>
</evidence>
<dbReference type="PANTHER" id="PTHR28630:SF3">
    <property type="entry name" value="PEROXIREDOXIN-LIKE 2C"/>
    <property type="match status" value="1"/>
</dbReference>
<evidence type="ECO:0000256" key="5">
    <source>
        <dbReference type="ARBA" id="ARBA00022857"/>
    </source>
</evidence>
<evidence type="ECO:0000256" key="2">
    <source>
        <dbReference type="ARBA" id="ARBA00022490"/>
    </source>
</evidence>
<evidence type="ECO:0000256" key="8">
    <source>
        <dbReference type="ARBA" id="ARBA00037117"/>
    </source>
</evidence>
<evidence type="ECO:0000256" key="11">
    <source>
        <dbReference type="ARBA" id="ARBA00040768"/>
    </source>
</evidence>
<comment type="catalytic activity">
    <reaction evidence="14">
        <text>prostamide F2alpha + [thioredoxin]-disulfide = prostamide H2 + [thioredoxin]-dithiol</text>
        <dbReference type="Rhea" id="RHEA:26373"/>
        <dbReference type="Rhea" id="RHEA-COMP:10698"/>
        <dbReference type="Rhea" id="RHEA-COMP:10700"/>
        <dbReference type="ChEBI" id="CHEBI:29950"/>
        <dbReference type="ChEBI" id="CHEBI:50058"/>
        <dbReference type="ChEBI" id="CHEBI:53081"/>
        <dbReference type="ChEBI" id="CHEBI:53082"/>
        <dbReference type="EC" id="1.11.1.20"/>
    </reaction>
</comment>
<dbReference type="EC" id="1.11.1.20" evidence="10"/>
<comment type="caution">
    <text evidence="15">The sequence shown here is derived from an EMBL/GenBank/DDBJ whole genome shotgun (WGS) entry which is preliminary data.</text>
</comment>
<evidence type="ECO:0000256" key="3">
    <source>
        <dbReference type="ARBA" id="ARBA00022516"/>
    </source>
</evidence>
<evidence type="ECO:0000256" key="13">
    <source>
        <dbReference type="ARBA" id="ARBA00047917"/>
    </source>
</evidence>
<sequence>MLVTRSTDMGAEKGTRVVADAIGALEVEKVVGPTDHANVPLSSFWSEQPVLIHVLRRFGCQLCRGGAVEMGKIIPQLEASGVRVIGVGIEKIGLEDFQKGGFWKGELYIDNGKKIHKALNIQKVGLLGSIRMLFSNKEVKNAIKKTKDTPGDFKGDGRQLGGTFVLAKGGETLLDFRQAHFGDHPTNVAILEALGLDTTAAKEATPVGPPPVCTDSVAA</sequence>
<evidence type="ECO:0000256" key="9">
    <source>
        <dbReference type="ARBA" id="ARBA00037965"/>
    </source>
</evidence>
<dbReference type="GO" id="GO:0006631">
    <property type="term" value="P:fatty acid metabolic process"/>
    <property type="evidence" value="ECO:0007669"/>
    <property type="project" value="UniProtKB-KW"/>
</dbReference>
<evidence type="ECO:0000256" key="1">
    <source>
        <dbReference type="ARBA" id="ARBA00004514"/>
    </source>
</evidence>
<dbReference type="Gene3D" id="3.40.30.10">
    <property type="entry name" value="Glutaredoxin"/>
    <property type="match status" value="1"/>
</dbReference>
<comment type="catalytic activity">
    <reaction evidence="13">
        <text>prostaglandin H2 + [thioredoxin]-dithiol = prostaglandin F2alpha + [thioredoxin]-disulfide</text>
        <dbReference type="Rhea" id="RHEA:28214"/>
        <dbReference type="Rhea" id="RHEA-COMP:10698"/>
        <dbReference type="Rhea" id="RHEA-COMP:10700"/>
        <dbReference type="ChEBI" id="CHEBI:29950"/>
        <dbReference type="ChEBI" id="CHEBI:50058"/>
        <dbReference type="ChEBI" id="CHEBI:57404"/>
        <dbReference type="ChEBI" id="CHEBI:57405"/>
        <dbReference type="EC" id="1.11.1.20"/>
    </reaction>
</comment>
<dbReference type="SUPFAM" id="SSF52833">
    <property type="entry name" value="Thioredoxin-like"/>
    <property type="match status" value="1"/>
</dbReference>
<evidence type="ECO:0000256" key="12">
    <source>
        <dbReference type="ARBA" id="ARBA00041838"/>
    </source>
</evidence>
<evidence type="ECO:0000256" key="4">
    <source>
        <dbReference type="ARBA" id="ARBA00022832"/>
    </source>
</evidence>
<gene>
    <name evidence="15" type="ORF">KC19_5G071900</name>
</gene>
<evidence type="ECO:0000313" key="16">
    <source>
        <dbReference type="Proteomes" id="UP000822688"/>
    </source>
</evidence>
<dbReference type="GO" id="GO:0005829">
    <property type="term" value="C:cytosol"/>
    <property type="evidence" value="ECO:0007669"/>
    <property type="project" value="UniProtKB-SubCell"/>
</dbReference>
<reference evidence="15" key="1">
    <citation type="submission" date="2020-06" db="EMBL/GenBank/DDBJ databases">
        <title>WGS assembly of Ceratodon purpureus strain R40.</title>
        <authorList>
            <person name="Carey S.B."/>
            <person name="Jenkins J."/>
            <person name="Shu S."/>
            <person name="Lovell J.T."/>
            <person name="Sreedasyam A."/>
            <person name="Maumus F."/>
            <person name="Tiley G.P."/>
            <person name="Fernandez-Pozo N."/>
            <person name="Barry K."/>
            <person name="Chen C."/>
            <person name="Wang M."/>
            <person name="Lipzen A."/>
            <person name="Daum C."/>
            <person name="Saski C.A."/>
            <person name="Payton A.C."/>
            <person name="Mcbreen J.C."/>
            <person name="Conrad R.E."/>
            <person name="Kollar L.M."/>
            <person name="Olsson S."/>
            <person name="Huttunen S."/>
            <person name="Landis J.B."/>
            <person name="Wickett N.J."/>
            <person name="Johnson M.G."/>
            <person name="Rensing S.A."/>
            <person name="Grimwood J."/>
            <person name="Schmutz J."/>
            <person name="Mcdaniel S.F."/>
        </authorList>
    </citation>
    <scope>NUCLEOTIDE SEQUENCE</scope>
    <source>
        <strain evidence="15">R40</strain>
    </source>
</reference>
<keyword evidence="5" id="KW-0521">NADP</keyword>
<accession>A0A8T0HYS4</accession>
<dbReference type="InterPro" id="IPR036249">
    <property type="entry name" value="Thioredoxin-like_sf"/>
</dbReference>
<dbReference type="EMBL" id="CM026425">
    <property type="protein sequence ID" value="KAG0576330.1"/>
    <property type="molecule type" value="Genomic_DNA"/>
</dbReference>
<dbReference type="CDD" id="cd02970">
    <property type="entry name" value="PRX_like2"/>
    <property type="match status" value="1"/>
</dbReference>
<evidence type="ECO:0000256" key="14">
    <source>
        <dbReference type="ARBA" id="ARBA00048626"/>
    </source>
</evidence>
<keyword evidence="16" id="KW-1185">Reference proteome</keyword>
<dbReference type="Proteomes" id="UP000822688">
    <property type="component" value="Chromosome 5"/>
</dbReference>
<dbReference type="AlphaFoldDB" id="A0A8T0HYS4"/>
<evidence type="ECO:0000256" key="6">
    <source>
        <dbReference type="ARBA" id="ARBA00023002"/>
    </source>
</evidence>
<proteinExistence type="inferred from homology"/>
<keyword evidence="3" id="KW-0444">Lipid biosynthesis</keyword>
<comment type="function">
    <text evidence="8">Catalyzes the reduction of prostaglandin-ethanolamide H(2) (prostamide H(2)) to prostamide F(2alpha) with NADPH as proton donor. Also able to reduce prostaglandin H(2) to prostaglandin F(2alpha).</text>
</comment>
<evidence type="ECO:0000256" key="7">
    <source>
        <dbReference type="ARBA" id="ARBA00023098"/>
    </source>
</evidence>
<name>A0A8T0HYS4_CERPU</name>
<organism evidence="15 16">
    <name type="scientific">Ceratodon purpureus</name>
    <name type="common">Fire moss</name>
    <name type="synonym">Dicranum purpureum</name>
    <dbReference type="NCBI Taxonomy" id="3225"/>
    <lineage>
        <taxon>Eukaryota</taxon>
        <taxon>Viridiplantae</taxon>
        <taxon>Streptophyta</taxon>
        <taxon>Embryophyta</taxon>
        <taxon>Bryophyta</taxon>
        <taxon>Bryophytina</taxon>
        <taxon>Bryopsida</taxon>
        <taxon>Dicranidae</taxon>
        <taxon>Pseudoditrichales</taxon>
        <taxon>Ditrichaceae</taxon>
        <taxon>Ceratodon</taxon>
    </lineage>
</organism>
<dbReference type="Pfam" id="PF13911">
    <property type="entry name" value="AhpC-TSA_2"/>
    <property type="match status" value="1"/>
</dbReference>
<keyword evidence="2" id="KW-0963">Cytoplasm</keyword>
<comment type="subcellular location">
    <subcellularLocation>
        <location evidence="1">Cytoplasm</location>
        <location evidence="1">Cytosol</location>
    </subcellularLocation>
</comment>
<evidence type="ECO:0000256" key="10">
    <source>
        <dbReference type="ARBA" id="ARBA00039126"/>
    </source>
</evidence>
<keyword evidence="4" id="KW-0276">Fatty acid metabolism</keyword>
<dbReference type="GO" id="GO:0016491">
    <property type="term" value="F:oxidoreductase activity"/>
    <property type="evidence" value="ECO:0007669"/>
    <property type="project" value="UniProtKB-KW"/>
</dbReference>
<keyword evidence="7" id="KW-0443">Lipid metabolism</keyword>
<comment type="similarity">
    <text evidence="9">Belongs to the peroxiredoxin-like PRXL2 family. Prostamide/prostaglandin F synthase subfamily.</text>
</comment>